<feature type="region of interest" description="Disordered" evidence="8">
    <location>
        <begin position="701"/>
        <end position="723"/>
    </location>
</feature>
<protein>
    <recommendedName>
        <fullName evidence="13">Non-specific serine/threonine protein kinase</fullName>
    </recommendedName>
</protein>
<evidence type="ECO:0000256" key="3">
    <source>
        <dbReference type="ARBA" id="ARBA00022679"/>
    </source>
</evidence>
<dbReference type="AlphaFoldDB" id="A0A8J2SST4"/>
<dbReference type="PANTHER" id="PTHR24351">
    <property type="entry name" value="RIBOSOMAL PROTEIN S6 KINASE"/>
    <property type="match status" value="1"/>
</dbReference>
<keyword evidence="1" id="KW-0723">Serine/threonine-protein kinase</keyword>
<evidence type="ECO:0000259" key="10">
    <source>
        <dbReference type="PROSITE" id="PS51285"/>
    </source>
</evidence>
<dbReference type="OrthoDB" id="63267at2759"/>
<evidence type="ECO:0000256" key="1">
    <source>
        <dbReference type="ARBA" id="ARBA00022527"/>
    </source>
</evidence>
<evidence type="ECO:0000256" key="2">
    <source>
        <dbReference type="ARBA" id="ARBA00022553"/>
    </source>
</evidence>
<dbReference type="SUPFAM" id="SSF56112">
    <property type="entry name" value="Protein kinase-like (PK-like)"/>
    <property type="match status" value="1"/>
</dbReference>
<organism evidence="11 12">
    <name type="scientific">Pelagomonas calceolata</name>
    <dbReference type="NCBI Taxonomy" id="35677"/>
    <lineage>
        <taxon>Eukaryota</taxon>
        <taxon>Sar</taxon>
        <taxon>Stramenopiles</taxon>
        <taxon>Ochrophyta</taxon>
        <taxon>Pelagophyceae</taxon>
        <taxon>Pelagomonadales</taxon>
        <taxon>Pelagomonadaceae</taxon>
        <taxon>Pelagomonas</taxon>
    </lineage>
</organism>
<dbReference type="PROSITE" id="PS51285">
    <property type="entry name" value="AGC_KINASE_CTER"/>
    <property type="match status" value="1"/>
</dbReference>
<accession>A0A8J2SST4</accession>
<keyword evidence="4 7" id="KW-0547">Nucleotide-binding</keyword>
<dbReference type="EMBL" id="CAKKNE010000004">
    <property type="protein sequence ID" value="CAH0373667.1"/>
    <property type="molecule type" value="Genomic_DNA"/>
</dbReference>
<dbReference type="Gene3D" id="3.30.200.20">
    <property type="entry name" value="Phosphorylase Kinase, domain 1"/>
    <property type="match status" value="1"/>
</dbReference>
<dbReference type="Pfam" id="PF00069">
    <property type="entry name" value="Pkinase"/>
    <property type="match status" value="1"/>
</dbReference>
<evidence type="ECO:0000259" key="9">
    <source>
        <dbReference type="PROSITE" id="PS50011"/>
    </source>
</evidence>
<dbReference type="CDD" id="cd05123">
    <property type="entry name" value="STKc_AGC"/>
    <property type="match status" value="1"/>
</dbReference>
<evidence type="ECO:0000313" key="11">
    <source>
        <dbReference type="EMBL" id="CAH0373667.1"/>
    </source>
</evidence>
<dbReference type="SMART" id="SM00133">
    <property type="entry name" value="S_TK_X"/>
    <property type="match status" value="1"/>
</dbReference>
<dbReference type="Proteomes" id="UP000789595">
    <property type="component" value="Unassembled WGS sequence"/>
</dbReference>
<dbReference type="FunFam" id="3.30.200.20:FF:000042">
    <property type="entry name" value="Aurora kinase A"/>
    <property type="match status" value="1"/>
</dbReference>
<dbReference type="InterPro" id="IPR011009">
    <property type="entry name" value="Kinase-like_dom_sf"/>
</dbReference>
<dbReference type="InterPro" id="IPR008271">
    <property type="entry name" value="Ser/Thr_kinase_AS"/>
</dbReference>
<evidence type="ECO:0008006" key="13">
    <source>
        <dbReference type="Google" id="ProtNLM"/>
    </source>
</evidence>
<reference evidence="11" key="1">
    <citation type="submission" date="2021-11" db="EMBL/GenBank/DDBJ databases">
        <authorList>
            <consortium name="Genoscope - CEA"/>
            <person name="William W."/>
        </authorList>
    </citation>
    <scope>NUCLEOTIDE SEQUENCE</scope>
</reference>
<dbReference type="PROSITE" id="PS00107">
    <property type="entry name" value="PROTEIN_KINASE_ATP"/>
    <property type="match status" value="1"/>
</dbReference>
<evidence type="ECO:0000313" key="12">
    <source>
        <dbReference type="Proteomes" id="UP000789595"/>
    </source>
</evidence>
<dbReference type="PROSITE" id="PS00108">
    <property type="entry name" value="PROTEIN_KINASE_ST"/>
    <property type="match status" value="1"/>
</dbReference>
<dbReference type="GO" id="GO:0005524">
    <property type="term" value="F:ATP binding"/>
    <property type="evidence" value="ECO:0007669"/>
    <property type="project" value="UniProtKB-UniRule"/>
</dbReference>
<dbReference type="InterPro" id="IPR017441">
    <property type="entry name" value="Protein_kinase_ATP_BS"/>
</dbReference>
<dbReference type="InterPro" id="IPR045270">
    <property type="entry name" value="STKc_AGC"/>
</dbReference>
<feature type="domain" description="AGC-kinase C-terminal" evidence="10">
    <location>
        <begin position="659"/>
        <end position="723"/>
    </location>
</feature>
<name>A0A8J2SST4_9STRA</name>
<dbReference type="GO" id="GO:0004674">
    <property type="term" value="F:protein serine/threonine kinase activity"/>
    <property type="evidence" value="ECO:0007669"/>
    <property type="project" value="UniProtKB-KW"/>
</dbReference>
<dbReference type="InterPro" id="IPR000961">
    <property type="entry name" value="AGC-kinase_C"/>
</dbReference>
<evidence type="ECO:0000256" key="6">
    <source>
        <dbReference type="ARBA" id="ARBA00022840"/>
    </source>
</evidence>
<feature type="compositionally biased region" description="Basic and acidic residues" evidence="8">
    <location>
        <begin position="701"/>
        <end position="711"/>
    </location>
</feature>
<dbReference type="FunFam" id="1.10.510.10:FF:000008">
    <property type="entry name" value="Non-specific serine/threonine protein kinase"/>
    <property type="match status" value="1"/>
</dbReference>
<evidence type="ECO:0000256" key="8">
    <source>
        <dbReference type="SAM" id="MobiDB-lite"/>
    </source>
</evidence>
<keyword evidence="2" id="KW-0597">Phosphoprotein</keyword>
<gene>
    <name evidence="11" type="ORF">PECAL_4P08870</name>
</gene>
<keyword evidence="6 7" id="KW-0067">ATP-binding</keyword>
<feature type="binding site" evidence="7">
    <location>
        <position position="430"/>
    </location>
    <ligand>
        <name>ATP</name>
        <dbReference type="ChEBI" id="CHEBI:30616"/>
    </ligand>
</feature>
<evidence type="ECO:0000256" key="7">
    <source>
        <dbReference type="PROSITE-ProRule" id="PRU10141"/>
    </source>
</evidence>
<feature type="domain" description="Protein kinase" evidence="9">
    <location>
        <begin position="398"/>
        <end position="658"/>
    </location>
</feature>
<keyword evidence="5" id="KW-0418">Kinase</keyword>
<dbReference type="SMART" id="SM00220">
    <property type="entry name" value="S_TKc"/>
    <property type="match status" value="1"/>
</dbReference>
<comment type="caution">
    <text evidence="11">The sequence shown here is derived from an EMBL/GenBank/DDBJ whole genome shotgun (WGS) entry which is preliminary data.</text>
</comment>
<sequence length="723" mass="80007">MLMSDSKFRHELYDLDETSGHLTRKPGFLPPSTAEEQNAEYCSVLEAITTFLQARMLSLGLVEHWIPDRENEACCNIYMSDLTLATKLIIIIQNQVGSRPGVWSRSLCLTRGLHVGGMVTAIERAKSAGFAVAVLNPNTNSVASPQGKYKRQPIANSFSPENHVLYVWDTKIAPVAHLKSIYLLTNGNGSSLAVDIVQRQMVRCAKNPNESMRIRAIACIEPSQLIDGGESGGDNDVATKAALRALTLAYEGHNTISYPIRLLGAEKKLGCTCLSVGTEAGEDQAAPNVAISVGRALGSVLRFFDFASSPPATATELGEAFAAAEAKAFGVDSLRSCAEGGRARNAGLLMASGPIRSRRPEGLLSRIFAIRGYGRRGLSKKSGVQQHRFTSSLSVFDFDLLRVVGKGAFGKVMLVRKKQGQDASRVFAMKVLKKSVIAAKGQAEHTRSERSILCEIRHPYIVRLRYAFQSEEKLYLVTDYYNGGSLFFHLRKSRGFCESRACFYAGELLLALDHLHNSGIIYRDLKLENILMDQIGHIALTDFGLSKENVTDIFHFQLTTFCGTAEYIAPELLKGLKYGASVDWWSFGILLYEMMGFRTPFYDVNRKLMFHGIINLAPSFPPHFTTTAKAVLLRLLDKDPSQRLGSKGAHEIKMTDFFGPLDFQKLLLREITPPFHPKVSNEEDTKYVPTAYLSASPEDSIDKTAKEEETQHFQGFTFDPSLR</sequence>
<keyword evidence="12" id="KW-1185">Reference proteome</keyword>
<evidence type="ECO:0000256" key="4">
    <source>
        <dbReference type="ARBA" id="ARBA00022741"/>
    </source>
</evidence>
<dbReference type="Gene3D" id="1.10.510.10">
    <property type="entry name" value="Transferase(Phosphotransferase) domain 1"/>
    <property type="match status" value="1"/>
</dbReference>
<dbReference type="InterPro" id="IPR053858">
    <property type="entry name" value="Arb2_dom"/>
</dbReference>
<dbReference type="Pfam" id="PF22749">
    <property type="entry name" value="Arb2"/>
    <property type="match status" value="1"/>
</dbReference>
<dbReference type="InterPro" id="IPR000719">
    <property type="entry name" value="Prot_kinase_dom"/>
</dbReference>
<dbReference type="PROSITE" id="PS50011">
    <property type="entry name" value="PROTEIN_KINASE_DOM"/>
    <property type="match status" value="1"/>
</dbReference>
<evidence type="ECO:0000256" key="5">
    <source>
        <dbReference type="ARBA" id="ARBA00022777"/>
    </source>
</evidence>
<keyword evidence="3" id="KW-0808">Transferase</keyword>
<proteinExistence type="predicted"/>